<dbReference type="EMBL" id="JAFDVH010000001">
    <property type="protein sequence ID" value="KAG7492510.1"/>
    <property type="molecule type" value="Genomic_DNA"/>
</dbReference>
<keyword evidence="6" id="KW-0234">DNA repair</keyword>
<dbReference type="GO" id="GO:0005634">
    <property type="term" value="C:nucleus"/>
    <property type="evidence" value="ECO:0007669"/>
    <property type="project" value="UniProtKB-SubCell"/>
</dbReference>
<organism evidence="12 13">
    <name type="scientific">Megalops atlanticus</name>
    <name type="common">Tarpon</name>
    <name type="synonym">Clupea gigantea</name>
    <dbReference type="NCBI Taxonomy" id="7932"/>
    <lineage>
        <taxon>Eukaryota</taxon>
        <taxon>Metazoa</taxon>
        <taxon>Chordata</taxon>
        <taxon>Craniata</taxon>
        <taxon>Vertebrata</taxon>
        <taxon>Euteleostomi</taxon>
        <taxon>Actinopterygii</taxon>
        <taxon>Neopterygii</taxon>
        <taxon>Teleostei</taxon>
        <taxon>Elopiformes</taxon>
        <taxon>Megalopidae</taxon>
        <taxon>Megalops</taxon>
    </lineage>
</organism>
<feature type="compositionally biased region" description="Basic and acidic residues" evidence="10">
    <location>
        <begin position="46"/>
        <end position="56"/>
    </location>
</feature>
<dbReference type="EC" id="3.5.2.6" evidence="4"/>
<dbReference type="Gene3D" id="3.40.50.12650">
    <property type="match status" value="1"/>
</dbReference>
<dbReference type="SUPFAM" id="SSF56281">
    <property type="entry name" value="Metallo-hydrolase/oxidoreductase"/>
    <property type="match status" value="1"/>
</dbReference>
<evidence type="ECO:0000256" key="6">
    <source>
        <dbReference type="ARBA" id="ARBA00023204"/>
    </source>
</evidence>
<dbReference type="PANTHER" id="PTHR23240:SF6">
    <property type="entry name" value="DNA CROSS-LINK REPAIR 1A PROTEIN"/>
    <property type="match status" value="1"/>
</dbReference>
<dbReference type="InterPro" id="IPR036866">
    <property type="entry name" value="RibonucZ/Hydroxyglut_hydro"/>
</dbReference>
<evidence type="ECO:0000256" key="9">
    <source>
        <dbReference type="ARBA" id="ARBA00078423"/>
    </source>
</evidence>
<feature type="region of interest" description="Disordered" evidence="10">
    <location>
        <begin position="186"/>
        <end position="219"/>
    </location>
</feature>
<reference evidence="12" key="1">
    <citation type="submission" date="2021-01" db="EMBL/GenBank/DDBJ databases">
        <authorList>
            <person name="Zahm M."/>
            <person name="Roques C."/>
            <person name="Cabau C."/>
            <person name="Klopp C."/>
            <person name="Donnadieu C."/>
            <person name="Jouanno E."/>
            <person name="Lampietro C."/>
            <person name="Louis A."/>
            <person name="Herpin A."/>
            <person name="Echchiki A."/>
            <person name="Berthelot C."/>
            <person name="Parey E."/>
            <person name="Roest-Crollius H."/>
            <person name="Braasch I."/>
            <person name="Postlethwait J."/>
            <person name="Bobe J."/>
            <person name="Montfort J."/>
            <person name="Bouchez O."/>
            <person name="Begum T."/>
            <person name="Mejri S."/>
            <person name="Adams A."/>
            <person name="Chen W.-J."/>
            <person name="Guiguen Y."/>
        </authorList>
    </citation>
    <scope>NUCLEOTIDE SEQUENCE</scope>
    <source>
        <strain evidence="12">YG-15Mar2019-1</strain>
        <tissue evidence="12">Brain</tissue>
    </source>
</reference>
<dbReference type="SMART" id="SM00849">
    <property type="entry name" value="Lactamase_B"/>
    <property type="match status" value="1"/>
</dbReference>
<dbReference type="PANTHER" id="PTHR23240">
    <property type="entry name" value="DNA CROSS-LINK REPAIR PROTEIN PSO2/SNM1-RELATED"/>
    <property type="match status" value="1"/>
</dbReference>
<feature type="domain" description="Metallo-beta-lactamase" evidence="11">
    <location>
        <begin position="333"/>
        <end position="747"/>
    </location>
</feature>
<evidence type="ECO:0000256" key="7">
    <source>
        <dbReference type="ARBA" id="ARBA00023242"/>
    </source>
</evidence>
<evidence type="ECO:0000256" key="10">
    <source>
        <dbReference type="SAM" id="MobiDB-lite"/>
    </source>
</evidence>
<dbReference type="FunFam" id="3.60.15.10:FF:000010">
    <property type="entry name" value="DNA cross-link repair 1A"/>
    <property type="match status" value="1"/>
</dbReference>
<sequence length="931" mass="101687">MSQHDSENDIWEYKSLRKIKKSNTHTSDKQNAKEHKTQKKPATGGRSEKKLNDQKCKQQPKNRKTRKAQNEDGDAGVGAPPELLPSAPLDPSPIKDSNQPASQNSQLGKSHTSTEEYCPSCQMPFSILLVQSPRWHVSECLDTLGKDREECPDSLKCSSTIPSHYRKYSHFQLAHSRATNEGLGLSLDSLQDSSSSVSAPLNISPSPSADQGGPARTPASTLSNALLLLKSPAPQDIKKKKGWSPIVKGRKTPSREQEGGASVSSAAETRQVKAEPSWPSPVPSPAGSHSSSSEISYSPLSAHPAGVEALRGEAAPTRRALTFDGAAGKEGSDDSVALYSDEDLSGDDLLDELLTQSESEDKGQGGSSSSQAQETSITSLAPCVDELNEDCADAAGSGGGEKGEALSQRLRSPQCEVLEQLRERLRSAGESSSWDVCSGSAKQHPAAQERSLSTTQTSAQKPPRAMAPRRPQASSGLKQTDIGVFFGLKPLQQKEAEVRSSAAKENPPQRPLAAGGDAGVQVNGGRRQRKRKAASRSSESEVLGAEGEGANPAPQEERRGRGGRRRWRKREEDGSEPPKRCPFYKKIPGTRFAVDAFQYGTIEGISAYFLTHFHSDHYSGLKKGFSQAIYCNRITGNLVKSKLRVEEQYIHILPMNTECTVEGVRVVLLDANHCPGAAMLLFLLPGGQTVLHTGDFRADPSMERCPELLGRRVHTLYLDTTYCSPEYSFPSQQEIITFAVNTAFECVALNPRTLVVCGTYAVGKEKVFLALAEVLGCRISMSRDKFNTMCCLESDRIRQLITTDWNAAQIHLLPMMQLNFRSLQAHLGKFSATYDQILAFRPTGWTFNRQAGGVEDLQPEVQGNISIYGIPYSEHSSYLEMKRFVQWLRPLKIIPTVNVGSWSSRKAMERIFSEWDAEARSGGTEKPAGRS</sequence>
<evidence type="ECO:0000256" key="5">
    <source>
        <dbReference type="ARBA" id="ARBA00022763"/>
    </source>
</evidence>
<feature type="compositionally biased region" description="Basic residues" evidence="10">
    <location>
        <begin position="58"/>
        <end position="67"/>
    </location>
</feature>
<evidence type="ECO:0000313" key="12">
    <source>
        <dbReference type="EMBL" id="KAG7492510.1"/>
    </source>
</evidence>
<evidence type="ECO:0000256" key="8">
    <source>
        <dbReference type="ARBA" id="ARBA00069609"/>
    </source>
</evidence>
<dbReference type="GO" id="GO:0003684">
    <property type="term" value="F:damaged DNA binding"/>
    <property type="evidence" value="ECO:0007669"/>
    <property type="project" value="TreeGrafter"/>
</dbReference>
<dbReference type="Gene3D" id="3.60.15.10">
    <property type="entry name" value="Ribonuclease Z/Hydroxyacylglutathione hydrolase-like"/>
    <property type="match status" value="1"/>
</dbReference>
<feature type="compositionally biased region" description="Low complexity" evidence="10">
    <location>
        <begin position="367"/>
        <end position="376"/>
    </location>
</feature>
<dbReference type="AlphaFoldDB" id="A0A9D3QGX3"/>
<evidence type="ECO:0000256" key="1">
    <source>
        <dbReference type="ARBA" id="ARBA00001526"/>
    </source>
</evidence>
<dbReference type="GO" id="GO:0035312">
    <property type="term" value="F:5'-3' DNA exonuclease activity"/>
    <property type="evidence" value="ECO:0007669"/>
    <property type="project" value="TreeGrafter"/>
</dbReference>
<feature type="compositionally biased region" description="Basic and acidic residues" evidence="10">
    <location>
        <begin position="569"/>
        <end position="579"/>
    </location>
</feature>
<evidence type="ECO:0000256" key="2">
    <source>
        <dbReference type="ARBA" id="ARBA00004123"/>
    </source>
</evidence>
<feature type="compositionally biased region" description="Polar residues" evidence="10">
    <location>
        <begin position="199"/>
        <end position="209"/>
    </location>
</feature>
<feature type="compositionally biased region" description="Polar residues" evidence="10">
    <location>
        <begin position="95"/>
        <end position="111"/>
    </location>
</feature>
<name>A0A9D3QGX3_MEGAT</name>
<keyword evidence="7" id="KW-0539">Nucleus</keyword>
<dbReference type="FunFam" id="3.40.50.12650:FF:000001">
    <property type="entry name" value="DNA cross-link repair 1A"/>
    <property type="match status" value="1"/>
</dbReference>
<protein>
    <recommendedName>
        <fullName evidence="8">DNA cross-link repair 1A protein</fullName>
        <ecNumber evidence="4">3.5.2.6</ecNumber>
    </recommendedName>
    <alternativeName>
        <fullName evidence="9">SNM1 homolog A</fullName>
    </alternativeName>
</protein>
<dbReference type="GO" id="GO:0006303">
    <property type="term" value="P:double-strand break repair via nonhomologous end joining"/>
    <property type="evidence" value="ECO:0007669"/>
    <property type="project" value="TreeGrafter"/>
</dbReference>
<evidence type="ECO:0000256" key="4">
    <source>
        <dbReference type="ARBA" id="ARBA00012865"/>
    </source>
</evidence>
<feature type="compositionally biased region" description="Low complexity" evidence="10">
    <location>
        <begin position="186"/>
        <end position="198"/>
    </location>
</feature>
<evidence type="ECO:0000256" key="3">
    <source>
        <dbReference type="ARBA" id="ARBA00010304"/>
    </source>
</evidence>
<proteinExistence type="inferred from homology"/>
<comment type="caution">
    <text evidence="12">The sequence shown here is derived from an EMBL/GenBank/DDBJ whole genome shotgun (WGS) entry which is preliminary data.</text>
</comment>
<dbReference type="GO" id="GO:0008800">
    <property type="term" value="F:beta-lactamase activity"/>
    <property type="evidence" value="ECO:0007669"/>
    <property type="project" value="UniProtKB-EC"/>
</dbReference>
<feature type="region of interest" description="Disordered" evidence="10">
    <location>
        <begin position="321"/>
        <end position="413"/>
    </location>
</feature>
<keyword evidence="13" id="KW-1185">Reference proteome</keyword>
<keyword evidence="5" id="KW-0227">DNA damage</keyword>
<dbReference type="OrthoDB" id="262529at2759"/>
<feature type="compositionally biased region" description="Low complexity" evidence="10">
    <location>
        <begin position="285"/>
        <end position="300"/>
    </location>
</feature>
<gene>
    <name evidence="12" type="ORF">MATL_G00014780</name>
</gene>
<dbReference type="InterPro" id="IPR011084">
    <property type="entry name" value="DRMBL"/>
</dbReference>
<dbReference type="GO" id="GO:0036297">
    <property type="term" value="P:interstrand cross-link repair"/>
    <property type="evidence" value="ECO:0007669"/>
    <property type="project" value="TreeGrafter"/>
</dbReference>
<feature type="compositionally biased region" description="Basic residues" evidence="10">
    <location>
        <begin position="238"/>
        <end position="252"/>
    </location>
</feature>
<feature type="region of interest" description="Disordered" evidence="10">
    <location>
        <begin position="14"/>
        <end position="115"/>
    </location>
</feature>
<accession>A0A9D3QGX3</accession>
<evidence type="ECO:0000259" key="11">
    <source>
        <dbReference type="SMART" id="SM00849"/>
    </source>
</evidence>
<dbReference type="Proteomes" id="UP001046870">
    <property type="component" value="Chromosome 1"/>
</dbReference>
<dbReference type="Pfam" id="PF07522">
    <property type="entry name" value="DRMBL"/>
    <property type="match status" value="1"/>
</dbReference>
<feature type="compositionally biased region" description="Acidic residues" evidence="10">
    <location>
        <begin position="340"/>
        <end position="351"/>
    </location>
</feature>
<feature type="compositionally biased region" description="Basic and acidic residues" evidence="10">
    <location>
        <begin position="26"/>
        <end position="35"/>
    </location>
</feature>
<feature type="region of interest" description="Disordered" evidence="10">
    <location>
        <begin position="236"/>
        <end position="300"/>
    </location>
</feature>
<dbReference type="InterPro" id="IPR001279">
    <property type="entry name" value="Metallo-B-lactamas"/>
</dbReference>
<feature type="compositionally biased region" description="Low complexity" evidence="10">
    <location>
        <begin position="459"/>
        <end position="473"/>
    </location>
</feature>
<comment type="catalytic activity">
    <reaction evidence="1">
        <text>a beta-lactam + H2O = a substituted beta-amino acid</text>
        <dbReference type="Rhea" id="RHEA:20401"/>
        <dbReference type="ChEBI" id="CHEBI:15377"/>
        <dbReference type="ChEBI" id="CHEBI:35627"/>
        <dbReference type="ChEBI" id="CHEBI:140347"/>
        <dbReference type="EC" id="3.5.2.6"/>
    </reaction>
</comment>
<comment type="subcellular location">
    <subcellularLocation>
        <location evidence="2">Nucleus</location>
    </subcellularLocation>
</comment>
<comment type="similarity">
    <text evidence="3">Belongs to the DNA repair metallo-beta-lactamase (DRMBL) family.</text>
</comment>
<feature type="region of interest" description="Disordered" evidence="10">
    <location>
        <begin position="428"/>
        <end position="582"/>
    </location>
</feature>
<evidence type="ECO:0000313" key="13">
    <source>
        <dbReference type="Proteomes" id="UP001046870"/>
    </source>
</evidence>